<keyword evidence="4" id="KW-1185">Reference proteome</keyword>
<sequence>MTTIHQPLQSHLPPSPPPSSPSESESQPQSRPRPRHKKHQPKDPFLNLDTTLCPKDNEAREIPEPLLTRILLTPLLMTSFLLSLFLINHRDRRRRLHSHPNPPSTSTLSTLLSYLSPSALISPEPYQDPTSSTWVRNDSSIRTQTHVSPHAALNPEGFHHQEGKGDGKKKRAWYLRRKIRRVARLEVSDAFEMRGRVMGAMLVLFGLLFAALGMGLKWVLQWIW</sequence>
<dbReference type="EMBL" id="JAGMWT010000003">
    <property type="protein sequence ID" value="KAH7132487.1"/>
    <property type="molecule type" value="Genomic_DNA"/>
</dbReference>
<name>A0A9P9E803_9PLEO</name>
<dbReference type="AlphaFoldDB" id="A0A9P9E803"/>
<protein>
    <submittedName>
        <fullName evidence="3">Uncharacterized protein</fullName>
    </submittedName>
</protein>
<feature type="region of interest" description="Disordered" evidence="1">
    <location>
        <begin position="1"/>
        <end position="51"/>
    </location>
</feature>
<evidence type="ECO:0000256" key="1">
    <source>
        <dbReference type="SAM" id="MobiDB-lite"/>
    </source>
</evidence>
<reference evidence="3" key="1">
    <citation type="journal article" date="2021" name="Nat. Commun.">
        <title>Genetic determinants of endophytism in the Arabidopsis root mycobiome.</title>
        <authorList>
            <person name="Mesny F."/>
            <person name="Miyauchi S."/>
            <person name="Thiergart T."/>
            <person name="Pickel B."/>
            <person name="Atanasova L."/>
            <person name="Karlsson M."/>
            <person name="Huettel B."/>
            <person name="Barry K.W."/>
            <person name="Haridas S."/>
            <person name="Chen C."/>
            <person name="Bauer D."/>
            <person name="Andreopoulos W."/>
            <person name="Pangilinan J."/>
            <person name="LaButti K."/>
            <person name="Riley R."/>
            <person name="Lipzen A."/>
            <person name="Clum A."/>
            <person name="Drula E."/>
            <person name="Henrissat B."/>
            <person name="Kohler A."/>
            <person name="Grigoriev I.V."/>
            <person name="Martin F.M."/>
            <person name="Hacquard S."/>
        </authorList>
    </citation>
    <scope>NUCLEOTIDE SEQUENCE</scope>
    <source>
        <strain evidence="3">MPI-CAGE-CH-0243</strain>
    </source>
</reference>
<dbReference type="OrthoDB" id="4156595at2759"/>
<keyword evidence="2" id="KW-0472">Membrane</keyword>
<gene>
    <name evidence="3" type="ORF">B0J11DRAFT_228497</name>
</gene>
<organism evidence="3 4">
    <name type="scientific">Dendryphion nanum</name>
    <dbReference type="NCBI Taxonomy" id="256645"/>
    <lineage>
        <taxon>Eukaryota</taxon>
        <taxon>Fungi</taxon>
        <taxon>Dikarya</taxon>
        <taxon>Ascomycota</taxon>
        <taxon>Pezizomycotina</taxon>
        <taxon>Dothideomycetes</taxon>
        <taxon>Pleosporomycetidae</taxon>
        <taxon>Pleosporales</taxon>
        <taxon>Torulaceae</taxon>
        <taxon>Dendryphion</taxon>
    </lineage>
</organism>
<evidence type="ECO:0000313" key="3">
    <source>
        <dbReference type="EMBL" id="KAH7132487.1"/>
    </source>
</evidence>
<feature type="transmembrane region" description="Helical" evidence="2">
    <location>
        <begin position="200"/>
        <end position="220"/>
    </location>
</feature>
<comment type="caution">
    <text evidence="3">The sequence shown here is derived from an EMBL/GenBank/DDBJ whole genome shotgun (WGS) entry which is preliminary data.</text>
</comment>
<accession>A0A9P9E803</accession>
<keyword evidence="2" id="KW-0812">Transmembrane</keyword>
<evidence type="ECO:0000256" key="2">
    <source>
        <dbReference type="SAM" id="Phobius"/>
    </source>
</evidence>
<feature type="compositionally biased region" description="Low complexity" evidence="1">
    <location>
        <begin position="21"/>
        <end position="30"/>
    </location>
</feature>
<evidence type="ECO:0000313" key="4">
    <source>
        <dbReference type="Proteomes" id="UP000700596"/>
    </source>
</evidence>
<feature type="transmembrane region" description="Helical" evidence="2">
    <location>
        <begin position="66"/>
        <end position="87"/>
    </location>
</feature>
<keyword evidence="2" id="KW-1133">Transmembrane helix</keyword>
<dbReference type="Proteomes" id="UP000700596">
    <property type="component" value="Unassembled WGS sequence"/>
</dbReference>
<feature type="compositionally biased region" description="Low complexity" evidence="1">
    <location>
        <begin position="1"/>
        <end position="12"/>
    </location>
</feature>
<proteinExistence type="predicted"/>